<dbReference type="AlphaFoldDB" id="A0A246K286"/>
<evidence type="ECO:0000313" key="2">
    <source>
        <dbReference type="EMBL" id="OWQ99590.1"/>
    </source>
</evidence>
<keyword evidence="1" id="KW-0472">Membrane</keyword>
<reference evidence="2 3" key="1">
    <citation type="journal article" date="2010" name="Int. J. Syst. Evol. Microbiol.">
        <title>Sphingopyxis bauzanensis sp. nov., a psychrophilic bacterium isolated from soil.</title>
        <authorList>
            <person name="Zhang D.C."/>
            <person name="Liu H.C."/>
            <person name="Xin Y.H."/>
            <person name="Zhou Y.G."/>
            <person name="Schinner F."/>
            <person name="Margesin R."/>
        </authorList>
    </citation>
    <scope>NUCLEOTIDE SEQUENCE [LARGE SCALE GENOMIC DNA]</scope>
    <source>
        <strain evidence="2 3">DSM 22271</strain>
    </source>
</reference>
<dbReference type="EMBL" id="NISK01000001">
    <property type="protein sequence ID" value="OWQ99590.1"/>
    <property type="molecule type" value="Genomic_DNA"/>
</dbReference>
<dbReference type="OrthoDB" id="7349915at2"/>
<dbReference type="RefSeq" id="WP_088440333.1">
    <property type="nucleotide sequence ID" value="NZ_BMMC01000005.1"/>
</dbReference>
<evidence type="ECO:0000256" key="1">
    <source>
        <dbReference type="SAM" id="Phobius"/>
    </source>
</evidence>
<keyword evidence="1" id="KW-1133">Transmembrane helix</keyword>
<gene>
    <name evidence="2" type="ORF">CDQ92_05680</name>
</gene>
<feature type="transmembrane region" description="Helical" evidence="1">
    <location>
        <begin position="15"/>
        <end position="41"/>
    </location>
</feature>
<name>A0A246K286_9SPHN</name>
<organism evidence="2 3">
    <name type="scientific">Sphingopyxis bauzanensis</name>
    <dbReference type="NCBI Taxonomy" id="651663"/>
    <lineage>
        <taxon>Bacteria</taxon>
        <taxon>Pseudomonadati</taxon>
        <taxon>Pseudomonadota</taxon>
        <taxon>Alphaproteobacteria</taxon>
        <taxon>Sphingomonadales</taxon>
        <taxon>Sphingomonadaceae</taxon>
        <taxon>Sphingopyxis</taxon>
    </lineage>
</organism>
<feature type="transmembrane region" description="Helical" evidence="1">
    <location>
        <begin position="61"/>
        <end position="82"/>
    </location>
</feature>
<comment type="caution">
    <text evidence="2">The sequence shown here is derived from an EMBL/GenBank/DDBJ whole genome shotgun (WGS) entry which is preliminary data.</text>
</comment>
<dbReference type="InterPro" id="IPR021354">
    <property type="entry name" value="DUF2975"/>
</dbReference>
<evidence type="ECO:0000313" key="3">
    <source>
        <dbReference type="Proteomes" id="UP000197361"/>
    </source>
</evidence>
<dbReference type="Proteomes" id="UP000197361">
    <property type="component" value="Unassembled WGS sequence"/>
</dbReference>
<keyword evidence="1" id="KW-0812">Transmembrane</keyword>
<keyword evidence="3" id="KW-1185">Reference proteome</keyword>
<proteinExistence type="predicted"/>
<feature type="transmembrane region" description="Helical" evidence="1">
    <location>
        <begin position="139"/>
        <end position="160"/>
    </location>
</feature>
<accession>A0A246K286</accession>
<feature type="transmembrane region" description="Helical" evidence="1">
    <location>
        <begin position="108"/>
        <end position="127"/>
    </location>
</feature>
<sequence>MPTANPTLLRATRGLLWLTLGLIIAAALVVAGVAVALVVAWPEVMTEIRSTPEFIDATTMHFPLGVLMLLLVAILTAAGYIIRQLQALVASAARDPFIVDNAARLRRIGWALVAVQLLAIPLHWTASSIAKAGSEFSEMGGLSISSLLAILLAFVLAAVFEQGAAMRDELEGTV</sequence>
<dbReference type="Pfam" id="PF11188">
    <property type="entry name" value="DUF2975"/>
    <property type="match status" value="1"/>
</dbReference>
<evidence type="ECO:0008006" key="4">
    <source>
        <dbReference type="Google" id="ProtNLM"/>
    </source>
</evidence>
<protein>
    <recommendedName>
        <fullName evidence="4">DUF2975 domain-containing protein</fullName>
    </recommendedName>
</protein>